<keyword evidence="3" id="KW-1185">Reference proteome</keyword>
<organism evidence="2 3">
    <name type="scientific">Pristionchus mayeri</name>
    <dbReference type="NCBI Taxonomy" id="1317129"/>
    <lineage>
        <taxon>Eukaryota</taxon>
        <taxon>Metazoa</taxon>
        <taxon>Ecdysozoa</taxon>
        <taxon>Nematoda</taxon>
        <taxon>Chromadorea</taxon>
        <taxon>Rhabditida</taxon>
        <taxon>Rhabditina</taxon>
        <taxon>Diplogasteromorpha</taxon>
        <taxon>Diplogasteroidea</taxon>
        <taxon>Neodiplogasteridae</taxon>
        <taxon>Pristionchus</taxon>
    </lineage>
</organism>
<feature type="non-terminal residue" evidence="2">
    <location>
        <position position="1"/>
    </location>
</feature>
<reference evidence="3" key="1">
    <citation type="submission" date="2022-10" db="EMBL/GenBank/DDBJ databases">
        <title>Genome assembly of Pristionchus species.</title>
        <authorList>
            <person name="Yoshida K."/>
            <person name="Sommer R.J."/>
        </authorList>
    </citation>
    <scope>NUCLEOTIDE SEQUENCE [LARGE SCALE GENOMIC DNA]</scope>
    <source>
        <strain evidence="3">RS5460</strain>
    </source>
</reference>
<sequence>QVPPLWIPEAGHNNLENTKELWTRIRHFLNNELARVPPSSNTSTPLLVTPIGSSPEPTATKPTVIHL</sequence>
<accession>A0AAN5CQS8</accession>
<name>A0AAN5CQS8_9BILA</name>
<feature type="region of interest" description="Disordered" evidence="1">
    <location>
        <begin position="35"/>
        <end position="67"/>
    </location>
</feature>
<evidence type="ECO:0000313" key="2">
    <source>
        <dbReference type="EMBL" id="GMR48699.1"/>
    </source>
</evidence>
<feature type="compositionally biased region" description="Polar residues" evidence="1">
    <location>
        <begin position="38"/>
        <end position="61"/>
    </location>
</feature>
<dbReference type="Proteomes" id="UP001328107">
    <property type="component" value="Unassembled WGS sequence"/>
</dbReference>
<dbReference type="EMBL" id="BTRK01000004">
    <property type="protein sequence ID" value="GMR48699.1"/>
    <property type="molecule type" value="Genomic_DNA"/>
</dbReference>
<gene>
    <name evidence="2" type="ORF">PMAYCL1PPCAC_18894</name>
</gene>
<comment type="caution">
    <text evidence="2">The sequence shown here is derived from an EMBL/GenBank/DDBJ whole genome shotgun (WGS) entry which is preliminary data.</text>
</comment>
<evidence type="ECO:0000256" key="1">
    <source>
        <dbReference type="SAM" id="MobiDB-lite"/>
    </source>
</evidence>
<protein>
    <submittedName>
        <fullName evidence="2">Uncharacterized protein</fullName>
    </submittedName>
</protein>
<proteinExistence type="predicted"/>
<evidence type="ECO:0000313" key="3">
    <source>
        <dbReference type="Proteomes" id="UP001328107"/>
    </source>
</evidence>
<dbReference type="AlphaFoldDB" id="A0AAN5CQS8"/>